<reference evidence="2" key="1">
    <citation type="submission" date="2022-07" db="EMBL/GenBank/DDBJ databases">
        <title>Fungi with potential for degradation of polypropylene.</title>
        <authorList>
            <person name="Gostincar C."/>
        </authorList>
    </citation>
    <scope>NUCLEOTIDE SEQUENCE</scope>
    <source>
        <strain evidence="2">EXF-13308</strain>
    </source>
</reference>
<dbReference type="EMBL" id="JANBVO010000009">
    <property type="protein sequence ID" value="KAJ9149780.1"/>
    <property type="molecule type" value="Genomic_DNA"/>
</dbReference>
<protein>
    <recommendedName>
        <fullName evidence="4">Transmembrane protein</fullName>
    </recommendedName>
</protein>
<comment type="caution">
    <text evidence="2">The sequence shown here is derived from an EMBL/GenBank/DDBJ whole genome shotgun (WGS) entry which is preliminary data.</text>
</comment>
<dbReference type="AlphaFoldDB" id="A0AA38S5L9"/>
<evidence type="ECO:0000313" key="3">
    <source>
        <dbReference type="Proteomes" id="UP001174694"/>
    </source>
</evidence>
<sequence length="179" mass="19930">MSFAAFRKSPEYDELNKLAEEHYQHDLDDGDREVLKKAVKKISTPAVIGSLVGLGLGVYVAFRLRKVRMDVFNAFRAAEKPTQVLFANGRTEAVPDITPMLQPTKFGDIATYLLCGIGGLFLGGETGFLTGSFLAARSIRKDPARQKRIENAYRKFKAEYLRKEADRLEAGGTPWDAKV</sequence>
<feature type="transmembrane region" description="Helical" evidence="1">
    <location>
        <begin position="42"/>
        <end position="62"/>
    </location>
</feature>
<gene>
    <name evidence="2" type="ORF">NKR23_g4118</name>
</gene>
<proteinExistence type="predicted"/>
<keyword evidence="1" id="KW-0472">Membrane</keyword>
<evidence type="ECO:0000313" key="2">
    <source>
        <dbReference type="EMBL" id="KAJ9149780.1"/>
    </source>
</evidence>
<keyword evidence="1" id="KW-1133">Transmembrane helix</keyword>
<evidence type="ECO:0000256" key="1">
    <source>
        <dbReference type="SAM" id="Phobius"/>
    </source>
</evidence>
<name>A0AA38S5L9_9PEZI</name>
<organism evidence="2 3">
    <name type="scientific">Pleurostoma richardsiae</name>
    <dbReference type="NCBI Taxonomy" id="41990"/>
    <lineage>
        <taxon>Eukaryota</taxon>
        <taxon>Fungi</taxon>
        <taxon>Dikarya</taxon>
        <taxon>Ascomycota</taxon>
        <taxon>Pezizomycotina</taxon>
        <taxon>Sordariomycetes</taxon>
        <taxon>Sordariomycetidae</taxon>
        <taxon>Calosphaeriales</taxon>
        <taxon>Pleurostomataceae</taxon>
        <taxon>Pleurostoma</taxon>
    </lineage>
</organism>
<feature type="transmembrane region" description="Helical" evidence="1">
    <location>
        <begin position="109"/>
        <end position="136"/>
    </location>
</feature>
<keyword evidence="1" id="KW-0812">Transmembrane</keyword>
<dbReference type="Proteomes" id="UP001174694">
    <property type="component" value="Unassembled WGS sequence"/>
</dbReference>
<evidence type="ECO:0008006" key="4">
    <source>
        <dbReference type="Google" id="ProtNLM"/>
    </source>
</evidence>
<accession>A0AA38S5L9</accession>
<keyword evidence="3" id="KW-1185">Reference proteome</keyword>